<accession>A0A6J4IQR6</accession>
<feature type="transmembrane region" description="Helical" evidence="7">
    <location>
        <begin position="33"/>
        <end position="56"/>
    </location>
</feature>
<sequence>MVAEKVGAAGLSVVSNTLLTLLKLGVGLWTGSVAILGEAVHSATDLVAAVIALFAVRASDAPPDEMHPFGHGKFESVSGALEALLIFGAGAYIVFEAVRALIEGAAPHGLGWGMAVMAVSAVVNTVIARHLFAVARRTDSLALAADAHHLSIDVWTSVGVVVGLLLVRLTGIPFFDPLAALVIAGFIFRTAYHLTRDAFLPLTDSVLPPAEVRAVEDVFKDDRRVLGYHKLRTRKAGSQRHIDVHIQVDDDMSLRAAHALTEELEDRVRDTLPNTYVTIHTEPYEEELRHHEEVPH</sequence>
<evidence type="ECO:0000259" key="8">
    <source>
        <dbReference type="Pfam" id="PF01545"/>
    </source>
</evidence>
<dbReference type="GO" id="GO:0015086">
    <property type="term" value="F:cadmium ion transmembrane transporter activity"/>
    <property type="evidence" value="ECO:0007669"/>
    <property type="project" value="TreeGrafter"/>
</dbReference>
<feature type="transmembrane region" description="Helical" evidence="7">
    <location>
        <begin position="76"/>
        <end position="98"/>
    </location>
</feature>
<dbReference type="InterPro" id="IPR027469">
    <property type="entry name" value="Cation_efflux_TMD_sf"/>
</dbReference>
<reference evidence="10" key="1">
    <citation type="submission" date="2020-02" db="EMBL/GenBank/DDBJ databases">
        <authorList>
            <person name="Meier V. D."/>
        </authorList>
    </citation>
    <scope>NUCLEOTIDE SEQUENCE</scope>
    <source>
        <strain evidence="10">AVDCRST_MAG63</strain>
    </source>
</reference>
<evidence type="ECO:0000256" key="2">
    <source>
        <dbReference type="ARBA" id="ARBA00008114"/>
    </source>
</evidence>
<evidence type="ECO:0000256" key="1">
    <source>
        <dbReference type="ARBA" id="ARBA00004141"/>
    </source>
</evidence>
<keyword evidence="3" id="KW-0813">Transport</keyword>
<evidence type="ECO:0000256" key="6">
    <source>
        <dbReference type="ARBA" id="ARBA00023136"/>
    </source>
</evidence>
<feature type="transmembrane region" description="Helical" evidence="7">
    <location>
        <begin position="110"/>
        <end position="127"/>
    </location>
</feature>
<dbReference type="EMBL" id="CADCTO010000289">
    <property type="protein sequence ID" value="CAA9257500.1"/>
    <property type="molecule type" value="Genomic_DNA"/>
</dbReference>
<evidence type="ECO:0000313" key="10">
    <source>
        <dbReference type="EMBL" id="CAA9257500.1"/>
    </source>
</evidence>
<feature type="domain" description="Cation efflux protein transmembrane" evidence="8">
    <location>
        <begin position="11"/>
        <end position="201"/>
    </location>
</feature>
<dbReference type="PANTHER" id="PTHR43840">
    <property type="entry name" value="MITOCHONDRIAL METAL TRANSPORTER 1-RELATED"/>
    <property type="match status" value="1"/>
</dbReference>
<dbReference type="InterPro" id="IPR058533">
    <property type="entry name" value="Cation_efflux_TM"/>
</dbReference>
<dbReference type="InterPro" id="IPR050291">
    <property type="entry name" value="CDF_Transporter"/>
</dbReference>
<dbReference type="GO" id="GO:0006882">
    <property type="term" value="P:intracellular zinc ion homeostasis"/>
    <property type="evidence" value="ECO:0007669"/>
    <property type="project" value="TreeGrafter"/>
</dbReference>
<dbReference type="PANTHER" id="PTHR43840:SF15">
    <property type="entry name" value="MITOCHONDRIAL METAL TRANSPORTER 1-RELATED"/>
    <property type="match status" value="1"/>
</dbReference>
<name>A0A6J4IQR6_9BACT</name>
<dbReference type="AlphaFoldDB" id="A0A6J4IQR6"/>
<gene>
    <name evidence="10" type="ORF">AVDCRST_MAG63-2247</name>
</gene>
<protein>
    <submittedName>
        <fullName evidence="10">Cobalt-zinc-cadmium resistance protein</fullName>
    </submittedName>
</protein>
<dbReference type="GO" id="GO:0015341">
    <property type="term" value="F:zinc efflux antiporter activity"/>
    <property type="evidence" value="ECO:0007669"/>
    <property type="project" value="TreeGrafter"/>
</dbReference>
<evidence type="ECO:0000256" key="7">
    <source>
        <dbReference type="SAM" id="Phobius"/>
    </source>
</evidence>
<organism evidence="10">
    <name type="scientific">uncultured Armatimonadetes bacterium</name>
    <dbReference type="NCBI Taxonomy" id="157466"/>
    <lineage>
        <taxon>Bacteria</taxon>
        <taxon>Bacillati</taxon>
        <taxon>Armatimonadota</taxon>
        <taxon>environmental samples</taxon>
    </lineage>
</organism>
<evidence type="ECO:0000256" key="5">
    <source>
        <dbReference type="ARBA" id="ARBA00022989"/>
    </source>
</evidence>
<evidence type="ECO:0000256" key="4">
    <source>
        <dbReference type="ARBA" id="ARBA00022692"/>
    </source>
</evidence>
<keyword evidence="4 7" id="KW-0812">Transmembrane</keyword>
<feature type="transmembrane region" description="Helical" evidence="7">
    <location>
        <begin position="174"/>
        <end position="192"/>
    </location>
</feature>
<comment type="similarity">
    <text evidence="2">Belongs to the cation diffusion facilitator (CDF) transporter (TC 2.A.4) family.</text>
</comment>
<feature type="domain" description="Cation efflux protein cytoplasmic" evidence="9">
    <location>
        <begin position="207"/>
        <end position="284"/>
    </location>
</feature>
<feature type="transmembrane region" description="Helical" evidence="7">
    <location>
        <begin position="6"/>
        <end position="26"/>
    </location>
</feature>
<dbReference type="Gene3D" id="1.20.1510.10">
    <property type="entry name" value="Cation efflux protein transmembrane domain"/>
    <property type="match status" value="1"/>
</dbReference>
<dbReference type="GO" id="GO:0015093">
    <property type="term" value="F:ferrous iron transmembrane transporter activity"/>
    <property type="evidence" value="ECO:0007669"/>
    <property type="project" value="TreeGrafter"/>
</dbReference>
<keyword evidence="6 7" id="KW-0472">Membrane</keyword>
<proteinExistence type="inferred from homology"/>
<dbReference type="Gene3D" id="3.30.70.1350">
    <property type="entry name" value="Cation efflux protein, cytoplasmic domain"/>
    <property type="match status" value="1"/>
</dbReference>
<dbReference type="NCBIfam" id="TIGR01297">
    <property type="entry name" value="CDF"/>
    <property type="match status" value="1"/>
</dbReference>
<dbReference type="GO" id="GO:0005886">
    <property type="term" value="C:plasma membrane"/>
    <property type="evidence" value="ECO:0007669"/>
    <property type="project" value="TreeGrafter"/>
</dbReference>
<dbReference type="InterPro" id="IPR027470">
    <property type="entry name" value="Cation_efflux_CTD"/>
</dbReference>
<dbReference type="InterPro" id="IPR036837">
    <property type="entry name" value="Cation_efflux_CTD_sf"/>
</dbReference>
<dbReference type="Pfam" id="PF01545">
    <property type="entry name" value="Cation_efflux"/>
    <property type="match status" value="1"/>
</dbReference>
<evidence type="ECO:0000259" key="9">
    <source>
        <dbReference type="Pfam" id="PF16916"/>
    </source>
</evidence>
<dbReference type="Pfam" id="PF16916">
    <property type="entry name" value="ZT_dimer"/>
    <property type="match status" value="1"/>
</dbReference>
<evidence type="ECO:0000256" key="3">
    <source>
        <dbReference type="ARBA" id="ARBA00022448"/>
    </source>
</evidence>
<dbReference type="InterPro" id="IPR002524">
    <property type="entry name" value="Cation_efflux"/>
</dbReference>
<comment type="subcellular location">
    <subcellularLocation>
        <location evidence="1">Membrane</location>
        <topology evidence="1">Multi-pass membrane protein</topology>
    </subcellularLocation>
</comment>
<dbReference type="SUPFAM" id="SSF160240">
    <property type="entry name" value="Cation efflux protein cytoplasmic domain-like"/>
    <property type="match status" value="1"/>
</dbReference>
<dbReference type="SUPFAM" id="SSF161111">
    <property type="entry name" value="Cation efflux protein transmembrane domain-like"/>
    <property type="match status" value="1"/>
</dbReference>
<keyword evidence="5 7" id="KW-1133">Transmembrane helix</keyword>